<evidence type="ECO:0000256" key="5">
    <source>
        <dbReference type="SAM" id="MobiDB-lite"/>
    </source>
</evidence>
<evidence type="ECO:0000256" key="4">
    <source>
        <dbReference type="ARBA" id="ARBA00023136"/>
    </source>
</evidence>
<keyword evidence="4 6" id="KW-0472">Membrane</keyword>
<feature type="transmembrane region" description="Helical" evidence="6">
    <location>
        <begin position="179"/>
        <end position="198"/>
    </location>
</feature>
<feature type="transmembrane region" description="Helical" evidence="6">
    <location>
        <begin position="210"/>
        <end position="229"/>
    </location>
</feature>
<organism evidence="8 9">
    <name type="scientific">Pseudomonas libanensis</name>
    <dbReference type="NCBI Taxonomy" id="75588"/>
    <lineage>
        <taxon>Bacteria</taxon>
        <taxon>Pseudomonadati</taxon>
        <taxon>Pseudomonadota</taxon>
        <taxon>Gammaproteobacteria</taxon>
        <taxon>Pseudomonadales</taxon>
        <taxon>Pseudomonadaceae</taxon>
        <taxon>Pseudomonas</taxon>
    </lineage>
</organism>
<evidence type="ECO:0000313" key="9">
    <source>
        <dbReference type="Proteomes" id="UP000037820"/>
    </source>
</evidence>
<evidence type="ECO:0000256" key="7">
    <source>
        <dbReference type="SAM" id="SignalP"/>
    </source>
</evidence>
<sequence>MKKIISIHLLIATLCIAQSVQAAGLDSGYMLNKILESFSTIAITWQSKILSAANWLFWSLALVSMVWTYGLMLLRNAGLQDFFAETIRFFGTLGFFWWLLINGPAISLSIIDTMRKISADASGLGNGLSPSGIVDIGFNILTKVSDSASLLSPVLSAVMLVAAIVVLVVLALIAVNMLLLLVSAWLLAYAGVFLLGFGGSRWTSDIAISFYKAVLGIGIQLFTMILLIGIGKSFIDQYYKAFQEGTPDLNSLCVLLVASVVLLTMVNKLPPMLAGLVGSGGQSAGIGSFGAGAAIGAATMAASAAASAGSAALAGASEVAGGTSALTAAFKVAQANIESDSIDTGSIGGDSGNGQHTVSGLGQSAFGQTMGSPSSGQESGYASRVANAGRLAANASSLIAEHVGQGMSSQASAAIAGTAGGRLAAAIDESSKTSHAGKNPVFEGDNLSARSDEISDFVNKKPTRD</sequence>
<evidence type="ECO:0000256" key="2">
    <source>
        <dbReference type="ARBA" id="ARBA00022692"/>
    </source>
</evidence>
<feature type="chain" id="PRO_5046933559" evidence="7">
    <location>
        <begin position="23"/>
        <end position="465"/>
    </location>
</feature>
<dbReference type="InterPro" id="IPR007688">
    <property type="entry name" value="Conjugal_tfr_TrbL/VirB6"/>
</dbReference>
<reference evidence="8 9" key="1">
    <citation type="submission" date="2015-07" db="EMBL/GenBank/DDBJ databases">
        <title>Whole genome sequencing of endophytes isolated from poison ivy (Toxicodendron radicans).</title>
        <authorList>
            <person name="Tran P.N."/>
            <person name="Lee Y.P."/>
            <person name="Gan H.M."/>
            <person name="Savka M.A."/>
        </authorList>
    </citation>
    <scope>NUCLEOTIDE SEQUENCE [LARGE SCALE GENOMIC DNA]</scope>
    <source>
        <strain evidence="8 9">RIT-PI-g</strain>
    </source>
</reference>
<name>A0ABR5MCC5_9PSED</name>
<evidence type="ECO:0000256" key="1">
    <source>
        <dbReference type="ARBA" id="ARBA00004141"/>
    </source>
</evidence>
<evidence type="ECO:0000313" key="8">
    <source>
        <dbReference type="EMBL" id="KPG76996.1"/>
    </source>
</evidence>
<dbReference type="Pfam" id="PF04610">
    <property type="entry name" value="TrbL"/>
    <property type="match status" value="1"/>
</dbReference>
<dbReference type="RefSeq" id="WP_059396591.1">
    <property type="nucleotide sequence ID" value="NZ_LHOY01000005.1"/>
</dbReference>
<feature type="transmembrane region" description="Helical" evidence="6">
    <location>
        <begin position="249"/>
        <end position="266"/>
    </location>
</feature>
<feature type="transmembrane region" description="Helical" evidence="6">
    <location>
        <begin position="86"/>
        <end position="111"/>
    </location>
</feature>
<feature type="compositionally biased region" description="Basic and acidic residues" evidence="5">
    <location>
        <begin position="450"/>
        <end position="465"/>
    </location>
</feature>
<dbReference type="EMBL" id="LHOY01000005">
    <property type="protein sequence ID" value="KPG76996.1"/>
    <property type="molecule type" value="Genomic_DNA"/>
</dbReference>
<protein>
    <submittedName>
        <fullName evidence="8">Conjugal transfer protein</fullName>
    </submittedName>
</protein>
<dbReference type="Proteomes" id="UP000037820">
    <property type="component" value="Unassembled WGS sequence"/>
</dbReference>
<keyword evidence="7" id="KW-0732">Signal</keyword>
<accession>A0ABR5MCC5</accession>
<feature type="transmembrane region" description="Helical" evidence="6">
    <location>
        <begin position="55"/>
        <end position="74"/>
    </location>
</feature>
<evidence type="ECO:0000256" key="6">
    <source>
        <dbReference type="SAM" id="Phobius"/>
    </source>
</evidence>
<proteinExistence type="predicted"/>
<feature type="region of interest" description="Disordered" evidence="5">
    <location>
        <begin position="343"/>
        <end position="382"/>
    </location>
</feature>
<keyword evidence="3 6" id="KW-1133">Transmembrane helix</keyword>
<dbReference type="NCBIfam" id="TIGR02783">
    <property type="entry name" value="TrbL_P"/>
    <property type="match status" value="1"/>
</dbReference>
<feature type="compositionally biased region" description="Polar residues" evidence="5">
    <location>
        <begin position="353"/>
        <end position="380"/>
    </location>
</feature>
<feature type="region of interest" description="Disordered" evidence="5">
    <location>
        <begin position="429"/>
        <end position="465"/>
    </location>
</feature>
<evidence type="ECO:0000256" key="3">
    <source>
        <dbReference type="ARBA" id="ARBA00022989"/>
    </source>
</evidence>
<keyword evidence="9" id="KW-1185">Reference proteome</keyword>
<feature type="signal peptide" evidence="7">
    <location>
        <begin position="1"/>
        <end position="22"/>
    </location>
</feature>
<keyword evidence="2 6" id="KW-0812">Transmembrane</keyword>
<dbReference type="InterPro" id="IPR014150">
    <property type="entry name" value="Conjugal_tfr_TrbL"/>
</dbReference>
<feature type="transmembrane region" description="Helical" evidence="6">
    <location>
        <begin position="154"/>
        <end position="173"/>
    </location>
</feature>
<comment type="caution">
    <text evidence="8">The sequence shown here is derived from an EMBL/GenBank/DDBJ whole genome shotgun (WGS) entry which is preliminary data.</text>
</comment>
<comment type="subcellular location">
    <subcellularLocation>
        <location evidence="1">Membrane</location>
        <topology evidence="1">Multi-pass membrane protein</topology>
    </subcellularLocation>
</comment>
<gene>
    <name evidence="8" type="ORF">AEQ48_01325</name>
</gene>